<proteinExistence type="predicted"/>
<organism evidence="1 2">
    <name type="scientific">Pistacia integerrima</name>
    <dbReference type="NCBI Taxonomy" id="434235"/>
    <lineage>
        <taxon>Eukaryota</taxon>
        <taxon>Viridiplantae</taxon>
        <taxon>Streptophyta</taxon>
        <taxon>Embryophyta</taxon>
        <taxon>Tracheophyta</taxon>
        <taxon>Spermatophyta</taxon>
        <taxon>Magnoliopsida</taxon>
        <taxon>eudicotyledons</taxon>
        <taxon>Gunneridae</taxon>
        <taxon>Pentapetalae</taxon>
        <taxon>rosids</taxon>
        <taxon>malvids</taxon>
        <taxon>Sapindales</taxon>
        <taxon>Anacardiaceae</taxon>
        <taxon>Pistacia</taxon>
    </lineage>
</organism>
<dbReference type="EMBL" id="CM047739">
    <property type="protein sequence ID" value="KAJ0043114.1"/>
    <property type="molecule type" value="Genomic_DNA"/>
</dbReference>
<gene>
    <name evidence="1" type="ORF">Pint_17484</name>
</gene>
<sequence length="80" mass="8560">MAAAAAVISLGSERKAWLILAWVSTVAGNLSLLGSVANLVVCEQAHQVVLVGYTLTFWNHHKFGLPSMIIVIAIGLTFIR</sequence>
<protein>
    <submittedName>
        <fullName evidence="1">Uncharacterized protein</fullName>
    </submittedName>
</protein>
<evidence type="ECO:0000313" key="1">
    <source>
        <dbReference type="EMBL" id="KAJ0043114.1"/>
    </source>
</evidence>
<accession>A0ACC0YZE2</accession>
<comment type="caution">
    <text evidence="1">The sequence shown here is derived from an EMBL/GenBank/DDBJ whole genome shotgun (WGS) entry which is preliminary data.</text>
</comment>
<keyword evidence="2" id="KW-1185">Reference proteome</keyword>
<reference evidence="2" key="1">
    <citation type="journal article" date="2023" name="G3 (Bethesda)">
        <title>Genome assembly and association tests identify interacting loci associated with vigor, precocity, and sex in interspecific pistachio rootstocks.</title>
        <authorList>
            <person name="Palmer W."/>
            <person name="Jacygrad E."/>
            <person name="Sagayaradj S."/>
            <person name="Cavanaugh K."/>
            <person name="Han R."/>
            <person name="Bertier L."/>
            <person name="Beede B."/>
            <person name="Kafkas S."/>
            <person name="Golino D."/>
            <person name="Preece J."/>
            <person name="Michelmore R."/>
        </authorList>
    </citation>
    <scope>NUCLEOTIDE SEQUENCE [LARGE SCALE GENOMIC DNA]</scope>
</reference>
<dbReference type="Proteomes" id="UP001163603">
    <property type="component" value="Chromosome 4"/>
</dbReference>
<evidence type="ECO:0000313" key="2">
    <source>
        <dbReference type="Proteomes" id="UP001163603"/>
    </source>
</evidence>
<name>A0ACC0YZE2_9ROSI</name>